<comment type="caution">
    <text evidence="1">The sequence shown here is derived from an EMBL/GenBank/DDBJ whole genome shotgun (WGS) entry which is preliminary data.</text>
</comment>
<dbReference type="RefSeq" id="WP_169229919.1">
    <property type="nucleotide sequence ID" value="NZ_JABBGF010000001.1"/>
</dbReference>
<dbReference type="EMBL" id="JABBGF010000001">
    <property type="protein sequence ID" value="NML56538.1"/>
    <property type="molecule type" value="Genomic_DNA"/>
</dbReference>
<evidence type="ECO:0000313" key="2">
    <source>
        <dbReference type="Proteomes" id="UP000552615"/>
    </source>
</evidence>
<accession>A0A7Y0A4G9</accession>
<organism evidence="1 2">
    <name type="scientific">Chryseobacterium cheonjiense</name>
    <dbReference type="NCBI Taxonomy" id="2728845"/>
    <lineage>
        <taxon>Bacteria</taxon>
        <taxon>Pseudomonadati</taxon>
        <taxon>Bacteroidota</taxon>
        <taxon>Flavobacteriia</taxon>
        <taxon>Flavobacteriales</taxon>
        <taxon>Weeksellaceae</taxon>
        <taxon>Chryseobacterium group</taxon>
        <taxon>Chryseobacterium</taxon>
    </lineage>
</organism>
<dbReference type="Proteomes" id="UP000552615">
    <property type="component" value="Unassembled WGS sequence"/>
</dbReference>
<dbReference type="AlphaFoldDB" id="A0A7Y0A4G9"/>
<gene>
    <name evidence="1" type="ORF">HHL20_04190</name>
</gene>
<keyword evidence="2" id="KW-1185">Reference proteome</keyword>
<evidence type="ECO:0000313" key="1">
    <source>
        <dbReference type="EMBL" id="NML56538.1"/>
    </source>
</evidence>
<sequence>MKKNMTVKFKLIIITMFIDLGINAQIYKPTKGEVVFISKAKIADRKLFDKTFKKYKKVFIEATRRTDKIRNGNNPDHKIVKQQEDLYKKLFTSSFIEKTMLFIEDSAIYTHKYTDSVIWYNKRKLSNNKITSREKINIKSNILFNLSQNDSTRIIEKYTYSYSPIKITKILEKRNIRKNINNFECFKVIYEFKVIEAKSYFAENIVYRREAWVTDKIKSVFHPVVDEQEIIKKYYPLEVKETIKGVKGFERTYILNKLTLL</sequence>
<reference evidence="1 2" key="1">
    <citation type="submission" date="2020-04" db="EMBL/GenBank/DDBJ databases">
        <title>Chryseobacterium sp. RJ-7-14 sp. nov., isolated from Jeju soil.</title>
        <authorList>
            <person name="Dahal R.H."/>
            <person name="Chaudhary D.K."/>
        </authorList>
    </citation>
    <scope>NUCLEOTIDE SEQUENCE [LARGE SCALE GENOMIC DNA]</scope>
    <source>
        <strain evidence="1 2">RJ-7-14</strain>
    </source>
</reference>
<proteinExistence type="predicted"/>
<protein>
    <submittedName>
        <fullName evidence="1">Uncharacterized protein</fullName>
    </submittedName>
</protein>
<name>A0A7Y0A4G9_9FLAO</name>